<dbReference type="EMBL" id="CP038437">
    <property type="protein sequence ID" value="QEM82727.1"/>
    <property type="molecule type" value="Genomic_DNA"/>
</dbReference>
<evidence type="ECO:0000256" key="1">
    <source>
        <dbReference type="ARBA" id="ARBA00007832"/>
    </source>
</evidence>
<gene>
    <name evidence="4" type="ORF">E4T21_15100</name>
</gene>
<comment type="similarity">
    <text evidence="1">Belongs to the IucA/IucC family.</text>
</comment>
<dbReference type="PANTHER" id="PTHR34384">
    <property type="entry name" value="L-2,3-DIAMINOPROPANOATE--CITRATE LIGASE"/>
    <property type="match status" value="1"/>
</dbReference>
<dbReference type="Gene3D" id="1.10.510.40">
    <property type="match status" value="1"/>
</dbReference>
<dbReference type="Pfam" id="PF06276">
    <property type="entry name" value="FhuF"/>
    <property type="match status" value="1"/>
</dbReference>
<dbReference type="OrthoDB" id="495728at2"/>
<evidence type="ECO:0000313" key="5">
    <source>
        <dbReference type="Proteomes" id="UP000324285"/>
    </source>
</evidence>
<reference evidence="4" key="1">
    <citation type="submission" date="2021-02" db="EMBL/GenBank/DDBJ databases">
        <title>Strain Y2R2, a novel species of the genus Halomonas.</title>
        <authorList>
            <person name="Huang H."/>
        </authorList>
    </citation>
    <scope>NUCLEOTIDE SEQUENCE</scope>
    <source>
        <strain evidence="4">Y2R2</strain>
    </source>
</reference>
<name>A0A5C1NK49_9GAMM</name>
<dbReference type="KEGG" id="hbh:E4T21_15100"/>
<dbReference type="Pfam" id="PF04183">
    <property type="entry name" value="IucA_IucC"/>
    <property type="match status" value="1"/>
</dbReference>
<dbReference type="InterPro" id="IPR043033">
    <property type="entry name" value="PvsD/AcsD-like_thumb_beta"/>
</dbReference>
<dbReference type="InterPro" id="IPR043032">
    <property type="entry name" value="PvsD/AcsD-like_thumb_helix"/>
</dbReference>
<protein>
    <submittedName>
        <fullName evidence="4">IucA/IucC family siderophore biosynthesis protein</fullName>
    </submittedName>
</protein>
<accession>A0A5C1NK49</accession>
<dbReference type="InterPro" id="IPR037455">
    <property type="entry name" value="LucA/IucC-like"/>
</dbReference>
<dbReference type="PANTHER" id="PTHR34384:SF5">
    <property type="entry name" value="L-2,3-DIAMINOPROPANOATE--CITRATE LIGASE"/>
    <property type="match status" value="1"/>
</dbReference>
<keyword evidence="5" id="KW-1185">Reference proteome</keyword>
<dbReference type="Gene3D" id="3.30.160.870">
    <property type="match status" value="1"/>
</dbReference>
<feature type="domain" description="Aerobactin siderophore biosynthesis IucA/IucC N-terminal" evidence="2">
    <location>
        <begin position="153"/>
        <end position="383"/>
    </location>
</feature>
<dbReference type="GO" id="GO:0016881">
    <property type="term" value="F:acid-amino acid ligase activity"/>
    <property type="evidence" value="ECO:0007669"/>
    <property type="project" value="UniProtKB-ARBA"/>
</dbReference>
<dbReference type="GO" id="GO:0019290">
    <property type="term" value="P:siderophore biosynthetic process"/>
    <property type="evidence" value="ECO:0007669"/>
    <property type="project" value="InterPro"/>
</dbReference>
<evidence type="ECO:0000259" key="3">
    <source>
        <dbReference type="Pfam" id="PF06276"/>
    </source>
</evidence>
<dbReference type="RefSeq" id="WP_149285850.1">
    <property type="nucleotide sequence ID" value="NZ_CP038437.2"/>
</dbReference>
<dbReference type="Proteomes" id="UP000324285">
    <property type="component" value="Chromosome"/>
</dbReference>
<sequence>MSQPLNPRTPYEVSRQASGHALLNCTVKELAIPGGLLSYQWPANQEGLPELSHGIPLLIEWPNGLSLFVLVDRKSTLGSQYYLSDLYLRDTASAAWQVPEFAALAGALVEACQHLEDGCSNAELLDQICQSQDVMHDIVQHAGDSQSPLQDYPGSEHGLWFGHPNHPTPKARQWPPELDARRYGPEFRPDGCLYQFEVPRDGLHINANRIDAEAVLASVADQRHAADVERAVISMHPVQAALFKQDSRVAALLRDGVLRDLGETGFAATPTASMRTWYIADHPFFIKGSLNVRITNCVRKNAWYELESTLVIDRIMHQLMEQRDPALAALCVSQEPATLHWAPAWADEETQLWFREQTGIILRENFCRQEGAENCLMAGTLFARDTGLVPLAPAFVAGASSTGESELPSEEALMAWFDDYLHGLVQPVLALFFRHGIVMEPHLQNCVLVHQDGRPQRVLLRDFEGVKLTDDKGVDWLAGERNLPSRVRESMIYSREKGWQRIAYCLFINHLSEAVLALSWQRPELGEQLWAQVFVELKRVREVLAVDAPELDALIAGEALPCKTNFKLRLSAQADRQAQYVRLPSPWHTEKRREAIHA</sequence>
<feature type="domain" description="Aerobactin siderophore biosynthesis IucA/IucC-like C-terminal" evidence="3">
    <location>
        <begin position="415"/>
        <end position="577"/>
    </location>
</feature>
<dbReference type="Gene3D" id="1.10.150.640">
    <property type="entry name" value="AcsD, thumb domain, helical bundle"/>
    <property type="match status" value="1"/>
</dbReference>
<dbReference type="AlphaFoldDB" id="A0A5C1NK49"/>
<dbReference type="InterPro" id="IPR022770">
    <property type="entry name" value="IucA/IucC-like_C"/>
</dbReference>
<organism evidence="4 5">
    <name type="scientific">Halomonas binhaiensis</name>
    <dbReference type="NCBI Taxonomy" id="2562282"/>
    <lineage>
        <taxon>Bacteria</taxon>
        <taxon>Pseudomonadati</taxon>
        <taxon>Pseudomonadota</taxon>
        <taxon>Gammaproteobacteria</taxon>
        <taxon>Oceanospirillales</taxon>
        <taxon>Halomonadaceae</taxon>
        <taxon>Halomonas</taxon>
    </lineage>
</organism>
<proteinExistence type="inferred from homology"/>
<evidence type="ECO:0000259" key="2">
    <source>
        <dbReference type="Pfam" id="PF04183"/>
    </source>
</evidence>
<dbReference type="InterPro" id="IPR007310">
    <property type="entry name" value="Aerobactin_biosyn_IucA/IucC_N"/>
</dbReference>
<dbReference type="Gene3D" id="2.30.30.1240">
    <property type="entry name" value="AscD, thumb domain, four stranded beta-sheet"/>
    <property type="match status" value="1"/>
</dbReference>
<evidence type="ECO:0000313" key="4">
    <source>
        <dbReference type="EMBL" id="QEM82727.1"/>
    </source>
</evidence>